<evidence type="ECO:0000313" key="3">
    <source>
        <dbReference type="Proteomes" id="UP001459277"/>
    </source>
</evidence>
<name>A0AAW2DQ60_9ROSI</name>
<dbReference type="EMBL" id="JAZDWU010000002">
    <property type="protein sequence ID" value="KAL0011350.1"/>
    <property type="molecule type" value="Genomic_DNA"/>
</dbReference>
<evidence type="ECO:0000256" key="1">
    <source>
        <dbReference type="SAM" id="Phobius"/>
    </source>
</evidence>
<dbReference type="Proteomes" id="UP001459277">
    <property type="component" value="Unassembled WGS sequence"/>
</dbReference>
<comment type="caution">
    <text evidence="2">The sequence shown here is derived from an EMBL/GenBank/DDBJ whole genome shotgun (WGS) entry which is preliminary data.</text>
</comment>
<keyword evidence="3" id="KW-1185">Reference proteome</keyword>
<dbReference type="AlphaFoldDB" id="A0AAW2DQ60"/>
<proteinExistence type="predicted"/>
<organism evidence="2 3">
    <name type="scientific">Lithocarpus litseifolius</name>
    <dbReference type="NCBI Taxonomy" id="425828"/>
    <lineage>
        <taxon>Eukaryota</taxon>
        <taxon>Viridiplantae</taxon>
        <taxon>Streptophyta</taxon>
        <taxon>Embryophyta</taxon>
        <taxon>Tracheophyta</taxon>
        <taxon>Spermatophyta</taxon>
        <taxon>Magnoliopsida</taxon>
        <taxon>eudicotyledons</taxon>
        <taxon>Gunneridae</taxon>
        <taxon>Pentapetalae</taxon>
        <taxon>rosids</taxon>
        <taxon>fabids</taxon>
        <taxon>Fagales</taxon>
        <taxon>Fagaceae</taxon>
        <taxon>Lithocarpus</taxon>
    </lineage>
</organism>
<gene>
    <name evidence="2" type="ORF">SO802_006458</name>
</gene>
<sequence length="99" mass="10225">MMGGIDGGGSIDSGGDGIGLNNNSGNDVESNGGLFGIIMAVEICTMIASSTIFSFGALVRHECIVIISPCSTIMSSGATMDFFSVEHVTSKIDWLICNQ</sequence>
<keyword evidence="1" id="KW-0812">Transmembrane</keyword>
<reference evidence="2 3" key="1">
    <citation type="submission" date="2024-01" db="EMBL/GenBank/DDBJ databases">
        <title>A telomere-to-telomere, gap-free genome of sweet tea (Lithocarpus litseifolius).</title>
        <authorList>
            <person name="Zhou J."/>
        </authorList>
    </citation>
    <scope>NUCLEOTIDE SEQUENCE [LARGE SCALE GENOMIC DNA]</scope>
    <source>
        <strain evidence="2">Zhou-2022a</strain>
        <tissue evidence="2">Leaf</tissue>
    </source>
</reference>
<feature type="transmembrane region" description="Helical" evidence="1">
    <location>
        <begin position="34"/>
        <end position="59"/>
    </location>
</feature>
<keyword evidence="1" id="KW-1133">Transmembrane helix</keyword>
<evidence type="ECO:0000313" key="2">
    <source>
        <dbReference type="EMBL" id="KAL0011350.1"/>
    </source>
</evidence>
<keyword evidence="1" id="KW-0472">Membrane</keyword>
<accession>A0AAW2DQ60</accession>
<protein>
    <submittedName>
        <fullName evidence="2">Uncharacterized protein</fullName>
    </submittedName>
</protein>